<comment type="caution">
    <text evidence="1">The sequence shown here is derived from an EMBL/GenBank/DDBJ whole genome shotgun (WGS) entry which is preliminary data.</text>
</comment>
<proteinExistence type="predicted"/>
<protein>
    <submittedName>
        <fullName evidence="1">Uncharacterized protein</fullName>
    </submittedName>
</protein>
<evidence type="ECO:0000313" key="1">
    <source>
        <dbReference type="EMBL" id="KAI4325378.1"/>
    </source>
</evidence>
<sequence>MINALLRFVFVVLPMAVTTLVMMLKQPFVPSCLHHGRGEANAAFFIFGDSLLDAGNNIHLNNSMKANHWPYGETFFHYPAGRICDGRIPPDFIAEYAGLPFIKPYLQPNFTDYTGGANFASAGAGVLHQTSPDVVLLFPSIHDRKCTSWAGRKFSFQNVAPIGCNPSMRYEMRIDGYWEDSNVLAHTHNVALSRLLPELEKELVGFKYVLFDYYTMLLERIFNNSEYGFEVGKSACCWSRAYNGNFTCGIRGENFMLCPYPNVFVFFDPAHPTEAANRELSWLMWSGEPPVMRPPRNLKSLFEVSSD</sequence>
<evidence type="ECO:0000313" key="2">
    <source>
        <dbReference type="Proteomes" id="UP001057402"/>
    </source>
</evidence>
<reference evidence="2" key="1">
    <citation type="journal article" date="2023" name="Front. Plant Sci.">
        <title>Chromosomal-level genome assembly of Melastoma candidum provides insights into trichome evolution.</title>
        <authorList>
            <person name="Zhong Y."/>
            <person name="Wu W."/>
            <person name="Sun C."/>
            <person name="Zou P."/>
            <person name="Liu Y."/>
            <person name="Dai S."/>
            <person name="Zhou R."/>
        </authorList>
    </citation>
    <scope>NUCLEOTIDE SEQUENCE [LARGE SCALE GENOMIC DNA]</scope>
</reference>
<accession>A0ACB9MM61</accession>
<gene>
    <name evidence="1" type="ORF">MLD38_030784</name>
</gene>
<keyword evidence="2" id="KW-1185">Reference proteome</keyword>
<dbReference type="EMBL" id="CM042888">
    <property type="protein sequence ID" value="KAI4325378.1"/>
    <property type="molecule type" value="Genomic_DNA"/>
</dbReference>
<organism evidence="1 2">
    <name type="scientific">Melastoma candidum</name>
    <dbReference type="NCBI Taxonomy" id="119954"/>
    <lineage>
        <taxon>Eukaryota</taxon>
        <taxon>Viridiplantae</taxon>
        <taxon>Streptophyta</taxon>
        <taxon>Embryophyta</taxon>
        <taxon>Tracheophyta</taxon>
        <taxon>Spermatophyta</taxon>
        <taxon>Magnoliopsida</taxon>
        <taxon>eudicotyledons</taxon>
        <taxon>Gunneridae</taxon>
        <taxon>Pentapetalae</taxon>
        <taxon>rosids</taxon>
        <taxon>malvids</taxon>
        <taxon>Myrtales</taxon>
        <taxon>Melastomataceae</taxon>
        <taxon>Melastomatoideae</taxon>
        <taxon>Melastomateae</taxon>
        <taxon>Melastoma</taxon>
    </lineage>
</organism>
<dbReference type="Proteomes" id="UP001057402">
    <property type="component" value="Chromosome 9"/>
</dbReference>
<name>A0ACB9MM61_9MYRT</name>